<evidence type="ECO:0000313" key="3">
    <source>
        <dbReference type="Proteomes" id="UP000784294"/>
    </source>
</evidence>
<accession>A0A448X7W8</accession>
<sequence>MYRSNLNHILEDEDANMQPLHLRGVSNSPLYANEPRVPNPQPVPPLADSVSTRRIVSAALETLKEDPDMPDSAILVSSCLIYIPDGILEADFNM</sequence>
<proteinExistence type="predicted"/>
<evidence type="ECO:0000256" key="1">
    <source>
        <dbReference type="SAM" id="MobiDB-lite"/>
    </source>
</evidence>
<protein>
    <submittedName>
        <fullName evidence="2">Uncharacterized protein</fullName>
    </submittedName>
</protein>
<reference evidence="2" key="1">
    <citation type="submission" date="2018-11" db="EMBL/GenBank/DDBJ databases">
        <authorList>
            <consortium name="Pathogen Informatics"/>
        </authorList>
    </citation>
    <scope>NUCLEOTIDE SEQUENCE</scope>
</reference>
<organism evidence="2 3">
    <name type="scientific">Protopolystoma xenopodis</name>
    <dbReference type="NCBI Taxonomy" id="117903"/>
    <lineage>
        <taxon>Eukaryota</taxon>
        <taxon>Metazoa</taxon>
        <taxon>Spiralia</taxon>
        <taxon>Lophotrochozoa</taxon>
        <taxon>Platyhelminthes</taxon>
        <taxon>Monogenea</taxon>
        <taxon>Polyopisthocotylea</taxon>
        <taxon>Polystomatidea</taxon>
        <taxon>Polystomatidae</taxon>
        <taxon>Protopolystoma</taxon>
    </lineage>
</organism>
<dbReference type="AlphaFoldDB" id="A0A448X7W8"/>
<dbReference type="EMBL" id="CAAALY010110587">
    <property type="protein sequence ID" value="VEL30232.1"/>
    <property type="molecule type" value="Genomic_DNA"/>
</dbReference>
<keyword evidence="3" id="KW-1185">Reference proteome</keyword>
<name>A0A448X7W8_9PLAT</name>
<evidence type="ECO:0000313" key="2">
    <source>
        <dbReference type="EMBL" id="VEL30232.1"/>
    </source>
</evidence>
<gene>
    <name evidence="2" type="ORF">PXEA_LOCUS23672</name>
</gene>
<dbReference type="Proteomes" id="UP000784294">
    <property type="component" value="Unassembled WGS sequence"/>
</dbReference>
<comment type="caution">
    <text evidence="2">The sequence shown here is derived from an EMBL/GenBank/DDBJ whole genome shotgun (WGS) entry which is preliminary data.</text>
</comment>
<feature type="region of interest" description="Disordered" evidence="1">
    <location>
        <begin position="27"/>
        <end position="50"/>
    </location>
</feature>